<dbReference type="GO" id="GO:0003677">
    <property type="term" value="F:DNA binding"/>
    <property type="evidence" value="ECO:0007669"/>
    <property type="project" value="UniProtKB-KW"/>
</dbReference>
<sequence length="467" mass="52888">MTDYTPFKNTKLSNLTALDLNDLSQVREGWYVEYKEKIPNSKSIAKSVSSFANTYGGWIFYGIKERSGADNSAECCPGINHEQLDESIQTIRQSISAHLNPLPHFEIKILTGPNSEMGLSEICSVICIHVPMSFSTPHIHSNGCIFRRVADSSEPKSETDRHQLDNLWERGEKVNQKYEDWVKRHPELTEGDVEIPYLRILLDADLRSVEGASWRFSSKEISTILNEPDSGPYAPVDSCYRSNRGLIARQTSSLSKHSQFGLTWIIGPGLKSEIWIPLNLYYTHGDLPYIVGFEKYENTTEFYELLRSSRVTDGKILDLNQIWQTLISIMNRYIQLLEKNNTPKNKIFAKTVISGVRQCIPFLDSSTILCNIKTQGLPFCIYDEVITPFGYHPDTFHEIINIFDDEGFEKYLFPTLMVMELVCAGLGVPGFFEEPGSQDLATLLRELSEAGERAVGRKAAQNKELGS</sequence>
<dbReference type="PANTHER" id="PTHR30595:SF6">
    <property type="entry name" value="SCHLAFEN ALBA-2 DOMAIN-CONTAINING PROTEIN"/>
    <property type="match status" value="1"/>
</dbReference>
<dbReference type="AlphaFoldDB" id="A0A1I3JD09"/>
<dbReference type="Proteomes" id="UP000199110">
    <property type="component" value="Unassembled WGS sequence"/>
</dbReference>
<evidence type="ECO:0000313" key="3">
    <source>
        <dbReference type="Proteomes" id="UP000199110"/>
    </source>
</evidence>
<gene>
    <name evidence="2" type="ORF">SAMN04488095_1286</name>
</gene>
<dbReference type="EMBL" id="FORA01000001">
    <property type="protein sequence ID" value="SFI58151.1"/>
    <property type="molecule type" value="Genomic_DNA"/>
</dbReference>
<dbReference type="Pfam" id="PF04326">
    <property type="entry name" value="SLFN_AlbA_2"/>
    <property type="match status" value="1"/>
</dbReference>
<dbReference type="Gene3D" id="3.30.950.30">
    <property type="entry name" value="Schlafen, AAA domain"/>
    <property type="match status" value="1"/>
</dbReference>
<feature type="domain" description="Schlafen AlbA-2" evidence="1">
    <location>
        <begin position="29"/>
        <end position="155"/>
    </location>
</feature>
<name>A0A1I3JD09_9RHOB</name>
<dbReference type="PANTHER" id="PTHR30595">
    <property type="entry name" value="GLPR-RELATED TRANSCRIPTIONAL REPRESSOR"/>
    <property type="match status" value="1"/>
</dbReference>
<dbReference type="OrthoDB" id="9807907at2"/>
<protein>
    <submittedName>
        <fullName evidence="2">Putative DNA-binding domain-containing protein</fullName>
    </submittedName>
</protein>
<keyword evidence="2" id="KW-0238">DNA-binding</keyword>
<proteinExistence type="predicted"/>
<organism evidence="2 3">
    <name type="scientific">Jannaschia pohangensis</name>
    <dbReference type="NCBI Taxonomy" id="390807"/>
    <lineage>
        <taxon>Bacteria</taxon>
        <taxon>Pseudomonadati</taxon>
        <taxon>Pseudomonadota</taxon>
        <taxon>Alphaproteobacteria</taxon>
        <taxon>Rhodobacterales</taxon>
        <taxon>Roseobacteraceae</taxon>
        <taxon>Jannaschia</taxon>
    </lineage>
</organism>
<dbReference type="InterPro" id="IPR007421">
    <property type="entry name" value="Schlafen_AlbA_2_dom"/>
</dbReference>
<accession>A0A1I3JD09</accession>
<evidence type="ECO:0000313" key="2">
    <source>
        <dbReference type="EMBL" id="SFI58151.1"/>
    </source>
</evidence>
<evidence type="ECO:0000259" key="1">
    <source>
        <dbReference type="Pfam" id="PF04326"/>
    </source>
</evidence>
<reference evidence="2 3" key="1">
    <citation type="submission" date="2016-10" db="EMBL/GenBank/DDBJ databases">
        <authorList>
            <person name="de Groot N.N."/>
        </authorList>
    </citation>
    <scope>NUCLEOTIDE SEQUENCE [LARGE SCALE GENOMIC DNA]</scope>
    <source>
        <strain evidence="2 3">DSM 19073</strain>
    </source>
</reference>
<dbReference type="RefSeq" id="WP_092778163.1">
    <property type="nucleotide sequence ID" value="NZ_FORA01000001.1"/>
</dbReference>
<dbReference type="InterPro" id="IPR038461">
    <property type="entry name" value="Schlafen_AlbA_2_dom_sf"/>
</dbReference>
<keyword evidence="3" id="KW-1185">Reference proteome</keyword>